<evidence type="ECO:0000256" key="13">
    <source>
        <dbReference type="ARBA" id="ARBA00023180"/>
    </source>
</evidence>
<keyword evidence="11 16" id="KW-1133">Transmembrane helix</keyword>
<dbReference type="InterPro" id="IPR011009">
    <property type="entry name" value="Kinase-like_dom_sf"/>
</dbReference>
<gene>
    <name evidence="19" type="ORF">BVC80_8997g19</name>
</gene>
<dbReference type="PROSITE" id="PS51473">
    <property type="entry name" value="GNK2"/>
    <property type="match status" value="2"/>
</dbReference>
<dbReference type="Gene3D" id="1.10.510.10">
    <property type="entry name" value="Transferase(Phosphotransferase) domain 1"/>
    <property type="match status" value="1"/>
</dbReference>
<dbReference type="Gene3D" id="3.30.430.20">
    <property type="entry name" value="Gnk2 domain, C-X8-C-X2-C motif"/>
    <property type="match status" value="2"/>
</dbReference>
<evidence type="ECO:0000256" key="1">
    <source>
        <dbReference type="ARBA" id="ARBA00004167"/>
    </source>
</evidence>
<dbReference type="CDD" id="cd14066">
    <property type="entry name" value="STKc_IRAK"/>
    <property type="match status" value="1"/>
</dbReference>
<dbReference type="SMART" id="SM00220">
    <property type="entry name" value="S_TKc"/>
    <property type="match status" value="1"/>
</dbReference>
<dbReference type="InterPro" id="IPR008271">
    <property type="entry name" value="Ser/Thr_kinase_AS"/>
</dbReference>
<keyword evidence="2" id="KW-0723">Serine/threonine-protein kinase</keyword>
<protein>
    <submittedName>
        <fullName evidence="19">Protein kinase domain</fullName>
    </submittedName>
</protein>
<evidence type="ECO:0000256" key="3">
    <source>
        <dbReference type="ARBA" id="ARBA00022553"/>
    </source>
</evidence>
<keyword evidence="7" id="KW-0677">Repeat</keyword>
<dbReference type="GO" id="GO:0006950">
    <property type="term" value="P:response to stress"/>
    <property type="evidence" value="ECO:0007669"/>
    <property type="project" value="UniProtKB-ARBA"/>
</dbReference>
<dbReference type="AlphaFoldDB" id="A0A200QME0"/>
<keyword evidence="6" id="KW-0732">Signal</keyword>
<dbReference type="FunFam" id="3.30.430.20:FF:000002">
    <property type="entry name" value="Cysteine-rich receptor-like protein kinase 10"/>
    <property type="match status" value="1"/>
</dbReference>
<dbReference type="PROSITE" id="PS00108">
    <property type="entry name" value="PROTEIN_KINASE_ST"/>
    <property type="match status" value="1"/>
</dbReference>
<evidence type="ECO:0000256" key="12">
    <source>
        <dbReference type="ARBA" id="ARBA00023136"/>
    </source>
</evidence>
<dbReference type="GO" id="GO:0005524">
    <property type="term" value="F:ATP binding"/>
    <property type="evidence" value="ECO:0007669"/>
    <property type="project" value="UniProtKB-UniRule"/>
</dbReference>
<evidence type="ECO:0000256" key="10">
    <source>
        <dbReference type="ARBA" id="ARBA00022840"/>
    </source>
</evidence>
<dbReference type="PROSITE" id="PS50011">
    <property type="entry name" value="PROTEIN_KINASE_DOM"/>
    <property type="match status" value="1"/>
</dbReference>
<dbReference type="CDD" id="cd23509">
    <property type="entry name" value="Gnk2-like"/>
    <property type="match status" value="2"/>
</dbReference>
<dbReference type="GO" id="GO:0004674">
    <property type="term" value="F:protein serine/threonine kinase activity"/>
    <property type="evidence" value="ECO:0007669"/>
    <property type="project" value="UniProtKB-KW"/>
</dbReference>
<evidence type="ECO:0000256" key="16">
    <source>
        <dbReference type="SAM" id="Phobius"/>
    </source>
</evidence>
<sequence>MALPILHNPPMFITTVQECSGYVTSEVCQECVDTVAQDITTKLCPNSKQAIVWYDECMLRYSNQSFFSIMQVSPSFFRRIGENIDSADRFNQIAAQLINDLEREAVSSNTLFANGEINFRSSQNIYGLVQCTSDLSSSDCNTCLRVAISDFGRCCFGKGGATVIRPSCYFRYEMYRFNDSKFTASPPSPLVLPSPPPPSTNTTNTKGNNSSKLVAIIVVPLVTAILSTITLWCFCLRRRKAKKNIDGKQLRIDEVESLQFNLTTIRAATDNFSDANKLGEGGFGYVYKGTLLDGEEIAVKRLSRFSCHGEEEFKNEVVLVAKLQHENLVRLLGFCLDGEEKLLIYEFMPNASLDQFIFDPTKSTILDWETRFKIIGGIAQGLLYLHEDSQYSIIHRDLKASNILLGSDMNPKISDFGTARMFMLDQSQANTSRIVGTRGYMAPEYVNHGYFSVKSDVFSFGVLVLEILSGQKNTSFYESVLGGAQDLLSYAWRHWKNGTALELLDPALKECFSINEVMICVQIGLLCVQVDIADRPTMASIVTMLKSNSVPLPVPSPPAYFMSNQRTTNLAPWSVNESAISELYPR</sequence>
<dbReference type="Pfam" id="PF07714">
    <property type="entry name" value="PK_Tyr_Ser-Thr"/>
    <property type="match status" value="1"/>
</dbReference>
<evidence type="ECO:0000256" key="5">
    <source>
        <dbReference type="ARBA" id="ARBA00022692"/>
    </source>
</evidence>
<accession>A0A200QME0</accession>
<dbReference type="Gene3D" id="3.30.200.20">
    <property type="entry name" value="Phosphorylase Kinase, domain 1"/>
    <property type="match status" value="1"/>
</dbReference>
<keyword evidence="12 16" id="KW-0472">Membrane</keyword>
<dbReference type="OrthoDB" id="4062651at2759"/>
<feature type="domain" description="Gnk2-homologous" evidence="18">
    <location>
        <begin position="72"/>
        <end position="177"/>
    </location>
</feature>
<keyword evidence="20" id="KW-1185">Reference proteome</keyword>
<comment type="subcellular location">
    <subcellularLocation>
        <location evidence="1">Membrane</location>
        <topology evidence="1">Single-pass membrane protein</topology>
    </subcellularLocation>
</comment>
<dbReference type="PANTHER" id="PTHR27002">
    <property type="entry name" value="RECEPTOR-LIKE SERINE/THREONINE-PROTEIN KINASE SD1-8"/>
    <property type="match status" value="1"/>
</dbReference>
<dbReference type="SUPFAM" id="SSF56112">
    <property type="entry name" value="Protein kinase-like (PK-like)"/>
    <property type="match status" value="1"/>
</dbReference>
<dbReference type="GO" id="GO:0005886">
    <property type="term" value="C:plasma membrane"/>
    <property type="evidence" value="ECO:0007669"/>
    <property type="project" value="TreeGrafter"/>
</dbReference>
<dbReference type="Pfam" id="PF01657">
    <property type="entry name" value="Stress-antifung"/>
    <property type="match status" value="2"/>
</dbReference>
<dbReference type="PANTHER" id="PTHR27002:SF980">
    <property type="entry name" value="CYSTEINE-RICH RECEPTOR-LIKE PROTEIN KINASE 10 ISOFORM X1"/>
    <property type="match status" value="1"/>
</dbReference>
<dbReference type="Proteomes" id="UP000195402">
    <property type="component" value="Unassembled WGS sequence"/>
</dbReference>
<name>A0A200QME0_MACCD</name>
<evidence type="ECO:0000256" key="4">
    <source>
        <dbReference type="ARBA" id="ARBA00022679"/>
    </source>
</evidence>
<evidence type="ECO:0000259" key="17">
    <source>
        <dbReference type="PROSITE" id="PS50011"/>
    </source>
</evidence>
<evidence type="ECO:0000256" key="15">
    <source>
        <dbReference type="SAM" id="MobiDB-lite"/>
    </source>
</evidence>
<feature type="transmembrane region" description="Helical" evidence="16">
    <location>
        <begin position="213"/>
        <end position="235"/>
    </location>
</feature>
<evidence type="ECO:0000256" key="2">
    <source>
        <dbReference type="ARBA" id="ARBA00022527"/>
    </source>
</evidence>
<evidence type="ECO:0000313" key="19">
    <source>
        <dbReference type="EMBL" id="OVA11644.1"/>
    </source>
</evidence>
<evidence type="ECO:0000313" key="20">
    <source>
        <dbReference type="Proteomes" id="UP000195402"/>
    </source>
</evidence>
<feature type="binding site" evidence="14">
    <location>
        <position position="300"/>
    </location>
    <ligand>
        <name>ATP</name>
        <dbReference type="ChEBI" id="CHEBI:30616"/>
    </ligand>
</feature>
<dbReference type="InterPro" id="IPR001245">
    <property type="entry name" value="Ser-Thr/Tyr_kinase_cat_dom"/>
</dbReference>
<dbReference type="OMA" id="DNINAQH"/>
<keyword evidence="4" id="KW-0808">Transferase</keyword>
<dbReference type="STRING" id="56857.A0A200QME0"/>
<feature type="compositionally biased region" description="Pro residues" evidence="15">
    <location>
        <begin position="186"/>
        <end position="199"/>
    </location>
</feature>
<keyword evidence="3" id="KW-0597">Phosphoprotein</keyword>
<feature type="domain" description="Gnk2-homologous" evidence="18">
    <location>
        <begin position="1"/>
        <end position="66"/>
    </location>
</feature>
<dbReference type="FunFam" id="3.30.200.20:FF:000142">
    <property type="entry name" value="Cysteine-rich receptor-like protein kinase 10"/>
    <property type="match status" value="1"/>
</dbReference>
<evidence type="ECO:0000256" key="9">
    <source>
        <dbReference type="ARBA" id="ARBA00022777"/>
    </source>
</evidence>
<dbReference type="InterPro" id="IPR038408">
    <property type="entry name" value="GNK2_sf"/>
</dbReference>
<organism evidence="19 20">
    <name type="scientific">Macleaya cordata</name>
    <name type="common">Five-seeded plume-poppy</name>
    <name type="synonym">Bocconia cordata</name>
    <dbReference type="NCBI Taxonomy" id="56857"/>
    <lineage>
        <taxon>Eukaryota</taxon>
        <taxon>Viridiplantae</taxon>
        <taxon>Streptophyta</taxon>
        <taxon>Embryophyta</taxon>
        <taxon>Tracheophyta</taxon>
        <taxon>Spermatophyta</taxon>
        <taxon>Magnoliopsida</taxon>
        <taxon>Ranunculales</taxon>
        <taxon>Papaveraceae</taxon>
        <taxon>Papaveroideae</taxon>
        <taxon>Macleaya</taxon>
    </lineage>
</organism>
<evidence type="ECO:0000256" key="7">
    <source>
        <dbReference type="ARBA" id="ARBA00022737"/>
    </source>
</evidence>
<dbReference type="InterPro" id="IPR000719">
    <property type="entry name" value="Prot_kinase_dom"/>
</dbReference>
<evidence type="ECO:0000256" key="6">
    <source>
        <dbReference type="ARBA" id="ARBA00022729"/>
    </source>
</evidence>
<keyword evidence="5 16" id="KW-0812">Transmembrane</keyword>
<dbReference type="InterPro" id="IPR002902">
    <property type="entry name" value="GNK2"/>
</dbReference>
<evidence type="ECO:0000256" key="14">
    <source>
        <dbReference type="PROSITE-ProRule" id="PRU10141"/>
    </source>
</evidence>
<feature type="region of interest" description="Disordered" evidence="15">
    <location>
        <begin position="184"/>
        <end position="206"/>
    </location>
</feature>
<proteinExistence type="predicted"/>
<dbReference type="PROSITE" id="PS00107">
    <property type="entry name" value="PROTEIN_KINASE_ATP"/>
    <property type="match status" value="1"/>
</dbReference>
<keyword evidence="9 19" id="KW-0418">Kinase</keyword>
<comment type="caution">
    <text evidence="19">The sequence shown here is derived from an EMBL/GenBank/DDBJ whole genome shotgun (WGS) entry which is preliminary data.</text>
</comment>
<reference evidence="19 20" key="1">
    <citation type="journal article" date="2017" name="Mol. Plant">
        <title>The Genome of Medicinal Plant Macleaya cordata Provides New Insights into Benzylisoquinoline Alkaloids Metabolism.</title>
        <authorList>
            <person name="Liu X."/>
            <person name="Liu Y."/>
            <person name="Huang P."/>
            <person name="Ma Y."/>
            <person name="Qing Z."/>
            <person name="Tang Q."/>
            <person name="Cao H."/>
            <person name="Cheng P."/>
            <person name="Zheng Y."/>
            <person name="Yuan Z."/>
            <person name="Zhou Y."/>
            <person name="Liu J."/>
            <person name="Tang Z."/>
            <person name="Zhuo Y."/>
            <person name="Zhang Y."/>
            <person name="Yu L."/>
            <person name="Huang J."/>
            <person name="Yang P."/>
            <person name="Peng Q."/>
            <person name="Zhang J."/>
            <person name="Jiang W."/>
            <person name="Zhang Z."/>
            <person name="Lin K."/>
            <person name="Ro D.K."/>
            <person name="Chen X."/>
            <person name="Xiong X."/>
            <person name="Shang Y."/>
            <person name="Huang S."/>
            <person name="Zeng J."/>
        </authorList>
    </citation>
    <scope>NUCLEOTIDE SEQUENCE [LARGE SCALE GENOMIC DNA]</scope>
    <source>
        <strain evidence="20">cv. BLH2017</strain>
        <tissue evidence="19">Root</tissue>
    </source>
</reference>
<evidence type="ECO:0000259" key="18">
    <source>
        <dbReference type="PROSITE" id="PS51473"/>
    </source>
</evidence>
<dbReference type="InParanoid" id="A0A200QME0"/>
<evidence type="ECO:0000256" key="8">
    <source>
        <dbReference type="ARBA" id="ARBA00022741"/>
    </source>
</evidence>
<keyword evidence="13" id="KW-0325">Glycoprotein</keyword>
<dbReference type="EMBL" id="MVGT01001586">
    <property type="protein sequence ID" value="OVA11644.1"/>
    <property type="molecule type" value="Genomic_DNA"/>
</dbReference>
<evidence type="ECO:0000256" key="11">
    <source>
        <dbReference type="ARBA" id="ARBA00022989"/>
    </source>
</evidence>
<dbReference type="FunFam" id="1.10.510.10:FF:000129">
    <property type="entry name" value="cysteine-rich receptor-like protein kinase 10"/>
    <property type="match status" value="1"/>
</dbReference>
<dbReference type="InterPro" id="IPR017441">
    <property type="entry name" value="Protein_kinase_ATP_BS"/>
</dbReference>
<keyword evidence="8 14" id="KW-0547">Nucleotide-binding</keyword>
<feature type="domain" description="Protein kinase" evidence="17">
    <location>
        <begin position="272"/>
        <end position="561"/>
    </location>
</feature>
<keyword evidence="10 14" id="KW-0067">ATP-binding</keyword>